<dbReference type="SUPFAM" id="SSF51569">
    <property type="entry name" value="Aldolase"/>
    <property type="match status" value="1"/>
</dbReference>
<comment type="caution">
    <text evidence="5">The sequence shown here is derived from an EMBL/GenBank/DDBJ whole genome shotgun (WGS) entry which is preliminary data.</text>
</comment>
<keyword evidence="1 2" id="KW-0456">Lyase</keyword>
<feature type="binding site" evidence="4">
    <location>
        <position position="85"/>
    </location>
    <ligand>
        <name>pyruvate</name>
        <dbReference type="ChEBI" id="CHEBI:15361"/>
    </ligand>
</feature>
<dbReference type="PANTHER" id="PTHR12128:SF67">
    <property type="entry name" value="BLR3884 PROTEIN"/>
    <property type="match status" value="1"/>
</dbReference>
<dbReference type="Proteomes" id="UP000234881">
    <property type="component" value="Unassembled WGS sequence"/>
</dbReference>
<reference evidence="5 6" key="1">
    <citation type="submission" date="2018-01" db="EMBL/GenBank/DDBJ databases">
        <title>The draft genome sequence of Cohaesibacter sp. H1304.</title>
        <authorList>
            <person name="Wang N.-N."/>
            <person name="Du Z.-J."/>
        </authorList>
    </citation>
    <scope>NUCLEOTIDE SEQUENCE [LARGE SCALE GENOMIC DNA]</scope>
    <source>
        <strain evidence="5 6">H1304</strain>
    </source>
</reference>
<accession>A0A2N5XR50</accession>
<dbReference type="PIRSF" id="PIRSF001365">
    <property type="entry name" value="DHDPS"/>
    <property type="match status" value="1"/>
</dbReference>
<feature type="active site" description="Proton donor/acceptor" evidence="3">
    <location>
        <position position="177"/>
    </location>
</feature>
<dbReference type="CDD" id="cd00408">
    <property type="entry name" value="DHDPS-like"/>
    <property type="match status" value="1"/>
</dbReference>
<proteinExistence type="inferred from homology"/>
<sequence length="334" mass="36343">MSYLLVEGNTYCIRYQMRYTDPKRLRGWSHRRLSKMLKTTDLKGVVGAAITPLTESFEIDVSQLKAHCDSLITDGCAFTSVFGTTGEGPSFSVRQKLAALQQLSDLGMDMSRQIAGVMTSSVDDAAAMYSDLARLKCRAALIIPPYFYRDAGIDGVASYYETLVEKAGNPDLEIVLYNFPHFSGITFTVEQVQAVLDRLGKRIVGIKDSSGDLESGLELIKAFPQLSVFTGNDTILRKMVDNGGAGMIGGMTNPFSKDCVTLYQGGVSEGFEKRAAMRIDAVDSNGGLTVLKALLAKRYNNEAFGRVVPPLKKLPAEKMAAIEIALQKAEEAAC</sequence>
<name>A0A2N5XR50_9HYPH</name>
<dbReference type="OrthoDB" id="7157803at2"/>
<dbReference type="Pfam" id="PF00701">
    <property type="entry name" value="DHDPS"/>
    <property type="match status" value="1"/>
</dbReference>
<dbReference type="GO" id="GO:0008840">
    <property type="term" value="F:4-hydroxy-tetrahydrodipicolinate synthase activity"/>
    <property type="evidence" value="ECO:0007669"/>
    <property type="project" value="TreeGrafter"/>
</dbReference>
<keyword evidence="6" id="KW-1185">Reference proteome</keyword>
<evidence type="ECO:0000256" key="2">
    <source>
        <dbReference type="PIRNR" id="PIRNR001365"/>
    </source>
</evidence>
<evidence type="ECO:0000256" key="1">
    <source>
        <dbReference type="ARBA" id="ARBA00023239"/>
    </source>
</evidence>
<dbReference type="PANTHER" id="PTHR12128">
    <property type="entry name" value="DIHYDRODIPICOLINATE SYNTHASE"/>
    <property type="match status" value="1"/>
</dbReference>
<dbReference type="EMBL" id="PKUQ01000022">
    <property type="protein sequence ID" value="PLW76898.1"/>
    <property type="molecule type" value="Genomic_DNA"/>
</dbReference>
<dbReference type="SMART" id="SM01130">
    <property type="entry name" value="DHDPS"/>
    <property type="match status" value="1"/>
</dbReference>
<evidence type="ECO:0000313" key="6">
    <source>
        <dbReference type="Proteomes" id="UP000234881"/>
    </source>
</evidence>
<dbReference type="InterPro" id="IPR013785">
    <property type="entry name" value="Aldolase_TIM"/>
</dbReference>
<protein>
    <submittedName>
        <fullName evidence="5">Dihydrodipicolinate synthase family protein</fullName>
    </submittedName>
</protein>
<gene>
    <name evidence="5" type="ORF">C0081_12650</name>
</gene>
<evidence type="ECO:0000256" key="3">
    <source>
        <dbReference type="PIRSR" id="PIRSR001365-1"/>
    </source>
</evidence>
<evidence type="ECO:0000313" key="5">
    <source>
        <dbReference type="EMBL" id="PLW76898.1"/>
    </source>
</evidence>
<dbReference type="AlphaFoldDB" id="A0A2N5XR50"/>
<dbReference type="InterPro" id="IPR002220">
    <property type="entry name" value="DapA-like"/>
</dbReference>
<feature type="binding site" evidence="4">
    <location>
        <position position="248"/>
    </location>
    <ligand>
        <name>pyruvate</name>
        <dbReference type="ChEBI" id="CHEBI:15361"/>
    </ligand>
</feature>
<organism evidence="5 6">
    <name type="scientific">Cohaesibacter celericrescens</name>
    <dbReference type="NCBI Taxonomy" id="2067669"/>
    <lineage>
        <taxon>Bacteria</taxon>
        <taxon>Pseudomonadati</taxon>
        <taxon>Pseudomonadota</taxon>
        <taxon>Alphaproteobacteria</taxon>
        <taxon>Hyphomicrobiales</taxon>
        <taxon>Cohaesibacteraceae</taxon>
    </lineage>
</organism>
<evidence type="ECO:0000256" key="4">
    <source>
        <dbReference type="PIRSR" id="PIRSR001365-2"/>
    </source>
</evidence>
<comment type="similarity">
    <text evidence="2">Belongs to the DapA family.</text>
</comment>
<feature type="active site" description="Schiff-base intermediate with substrate" evidence="3">
    <location>
        <position position="207"/>
    </location>
</feature>
<dbReference type="Gene3D" id="3.20.20.70">
    <property type="entry name" value="Aldolase class I"/>
    <property type="match status" value="1"/>
</dbReference>